<keyword evidence="3" id="KW-1185">Reference proteome</keyword>
<name>A0AA41UAH6_9MICO</name>
<comment type="caution">
    <text evidence="2">The sequence shown here is derived from an EMBL/GenBank/DDBJ whole genome shotgun (WGS) entry which is preliminary data.</text>
</comment>
<accession>A0AA41UAH6</accession>
<keyword evidence="2" id="KW-0223">Dioxygenase</keyword>
<evidence type="ECO:0000313" key="3">
    <source>
        <dbReference type="Proteomes" id="UP001165405"/>
    </source>
</evidence>
<reference evidence="2" key="1">
    <citation type="submission" date="2022-01" db="EMBL/GenBank/DDBJ databases">
        <title>Antribacter sp. nov., isolated from Guizhou of China.</title>
        <authorList>
            <person name="Chengliang C."/>
            <person name="Ya Z."/>
        </authorList>
    </citation>
    <scope>NUCLEOTIDE SEQUENCE</scope>
    <source>
        <strain evidence="2">KLBMP 9083</strain>
    </source>
</reference>
<evidence type="ECO:0000256" key="1">
    <source>
        <dbReference type="SAM" id="Phobius"/>
    </source>
</evidence>
<keyword evidence="1" id="KW-0812">Transmembrane</keyword>
<dbReference type="GO" id="GO:0051213">
    <property type="term" value="F:dioxygenase activity"/>
    <property type="evidence" value="ECO:0007669"/>
    <property type="project" value="UniProtKB-KW"/>
</dbReference>
<keyword evidence="1" id="KW-0472">Membrane</keyword>
<sequence length="150" mass="15409">MSSTVAFRPVRGVRGVGTTSIIAGVVLVVAGIVVAILVATQLSAEKITVSDDAAMFAGQTVRDPFTAYAQAEVINDHALEASGGKTYAELGQDDPVRQVVMTASFLRASLFTSVVSFGMSALVIGLGLLFVLIGGALRRLAVATQAPPGM</sequence>
<keyword evidence="1" id="KW-1133">Transmembrane helix</keyword>
<organism evidence="2 3">
    <name type="scientific">Antribacter soli</name>
    <dbReference type="NCBI Taxonomy" id="2910976"/>
    <lineage>
        <taxon>Bacteria</taxon>
        <taxon>Bacillati</taxon>
        <taxon>Actinomycetota</taxon>
        <taxon>Actinomycetes</taxon>
        <taxon>Micrococcales</taxon>
        <taxon>Promicromonosporaceae</taxon>
        <taxon>Antribacter</taxon>
    </lineage>
</organism>
<dbReference type="AlphaFoldDB" id="A0AA41UAH6"/>
<dbReference type="RefSeq" id="WP_236090485.1">
    <property type="nucleotide sequence ID" value="NZ_JAKGSG010000046.1"/>
</dbReference>
<feature type="transmembrane region" description="Helical" evidence="1">
    <location>
        <begin position="110"/>
        <end position="133"/>
    </location>
</feature>
<protein>
    <submittedName>
        <fullName evidence="2">Aromatic ring-opening dioxygenase LigA</fullName>
    </submittedName>
</protein>
<gene>
    <name evidence="2" type="ORF">L1785_17040</name>
</gene>
<evidence type="ECO:0000313" key="2">
    <source>
        <dbReference type="EMBL" id="MCF4122687.1"/>
    </source>
</evidence>
<proteinExistence type="predicted"/>
<feature type="transmembrane region" description="Helical" evidence="1">
    <location>
        <begin position="21"/>
        <end position="42"/>
    </location>
</feature>
<dbReference type="EMBL" id="JAKGSG010000046">
    <property type="protein sequence ID" value="MCF4122687.1"/>
    <property type="molecule type" value="Genomic_DNA"/>
</dbReference>
<keyword evidence="2" id="KW-0560">Oxidoreductase</keyword>
<dbReference type="Proteomes" id="UP001165405">
    <property type="component" value="Unassembled WGS sequence"/>
</dbReference>